<dbReference type="GO" id="GO:0005525">
    <property type="term" value="F:GTP binding"/>
    <property type="evidence" value="ECO:0007669"/>
    <property type="project" value="UniProtKB-KW"/>
</dbReference>
<dbReference type="GO" id="GO:0009236">
    <property type="term" value="P:cobalamin biosynthetic process"/>
    <property type="evidence" value="ECO:0007669"/>
    <property type="project" value="UniProtKB-UniPathway"/>
</dbReference>
<organism evidence="21 22">
    <name type="scientific">Clostridium acetireducens DSM 10703</name>
    <dbReference type="NCBI Taxonomy" id="1121290"/>
    <lineage>
        <taxon>Bacteria</taxon>
        <taxon>Bacillati</taxon>
        <taxon>Bacillota</taxon>
        <taxon>Clostridia</taxon>
        <taxon>Eubacteriales</taxon>
        <taxon>Clostridiaceae</taxon>
        <taxon>Clostridium</taxon>
    </lineage>
</organism>
<evidence type="ECO:0000256" key="6">
    <source>
        <dbReference type="ARBA" id="ARBA00005159"/>
    </source>
</evidence>
<protein>
    <recommendedName>
        <fullName evidence="16">Adenosylcobinamide kinase</fullName>
        <ecNumber evidence="8">2.7.1.156</ecNumber>
        <ecNumber evidence="9">2.7.7.62</ecNumber>
    </recommendedName>
    <alternativeName>
        <fullName evidence="17">Adenosylcobinamide-phosphate guanylyltransferase</fullName>
    </alternativeName>
</protein>
<dbReference type="InterPro" id="IPR003203">
    <property type="entry name" value="CobU/CobP"/>
</dbReference>
<dbReference type="EMBL" id="LZFO01000009">
    <property type="protein sequence ID" value="OFI06676.1"/>
    <property type="molecule type" value="Genomic_DNA"/>
</dbReference>
<evidence type="ECO:0000256" key="9">
    <source>
        <dbReference type="ARBA" id="ARBA00012523"/>
    </source>
</evidence>
<feature type="coiled-coil region" evidence="20">
    <location>
        <begin position="102"/>
        <end position="129"/>
    </location>
</feature>
<dbReference type="EC" id="2.7.1.156" evidence="8"/>
<feature type="binding site" evidence="19">
    <location>
        <position position="60"/>
    </location>
    <ligand>
        <name>GTP</name>
        <dbReference type="ChEBI" id="CHEBI:37565"/>
    </ligand>
</feature>
<comment type="function">
    <text evidence="4">Catalyzes ATP-dependent phosphorylation of adenosylcobinamide and addition of GMP to adenosylcobinamide phosphate.</text>
</comment>
<dbReference type="Proteomes" id="UP000175744">
    <property type="component" value="Unassembled WGS sequence"/>
</dbReference>
<evidence type="ECO:0000256" key="1">
    <source>
        <dbReference type="ARBA" id="ARBA00000312"/>
    </source>
</evidence>
<feature type="binding site" evidence="19">
    <location>
        <begin position="32"/>
        <end position="34"/>
    </location>
    <ligand>
        <name>GTP</name>
        <dbReference type="ChEBI" id="CHEBI:37565"/>
    </ligand>
</feature>
<dbReference type="RefSeq" id="WP_070109786.1">
    <property type="nucleotide sequence ID" value="NZ_LZFO01000009.1"/>
</dbReference>
<comment type="catalytic activity">
    <reaction evidence="3">
        <text>adenosylcob(III)inamide + GTP = adenosylcob(III)inamide phosphate + GDP + H(+)</text>
        <dbReference type="Rhea" id="RHEA:15765"/>
        <dbReference type="ChEBI" id="CHEBI:2480"/>
        <dbReference type="ChEBI" id="CHEBI:15378"/>
        <dbReference type="ChEBI" id="CHEBI:37565"/>
        <dbReference type="ChEBI" id="CHEBI:58189"/>
        <dbReference type="ChEBI" id="CHEBI:58502"/>
        <dbReference type="EC" id="2.7.1.156"/>
    </reaction>
</comment>
<evidence type="ECO:0000256" key="2">
    <source>
        <dbReference type="ARBA" id="ARBA00000711"/>
    </source>
</evidence>
<proteinExistence type="inferred from homology"/>
<dbReference type="GO" id="GO:0005524">
    <property type="term" value="F:ATP binding"/>
    <property type="evidence" value="ECO:0007669"/>
    <property type="project" value="UniProtKB-KW"/>
</dbReference>
<dbReference type="Pfam" id="PF02283">
    <property type="entry name" value="CobU"/>
    <property type="match status" value="1"/>
</dbReference>
<comment type="catalytic activity">
    <reaction evidence="1">
        <text>adenosylcob(III)inamide + ATP = adenosylcob(III)inamide phosphate + ADP + H(+)</text>
        <dbReference type="Rhea" id="RHEA:15769"/>
        <dbReference type="ChEBI" id="CHEBI:2480"/>
        <dbReference type="ChEBI" id="CHEBI:15378"/>
        <dbReference type="ChEBI" id="CHEBI:30616"/>
        <dbReference type="ChEBI" id="CHEBI:58502"/>
        <dbReference type="ChEBI" id="CHEBI:456216"/>
        <dbReference type="EC" id="2.7.1.156"/>
    </reaction>
</comment>
<evidence type="ECO:0000256" key="7">
    <source>
        <dbReference type="ARBA" id="ARBA00007490"/>
    </source>
</evidence>
<dbReference type="PANTHER" id="PTHR34848:SF1">
    <property type="entry name" value="BIFUNCTIONAL ADENOSYLCOBALAMIN BIOSYNTHESIS PROTEIN COBU"/>
    <property type="match status" value="1"/>
</dbReference>
<dbReference type="STRING" id="1121290.CLAOCE_08310"/>
<dbReference type="EC" id="2.7.7.62" evidence="9"/>
<evidence type="ECO:0000256" key="5">
    <source>
        <dbReference type="ARBA" id="ARBA00004692"/>
    </source>
</evidence>
<evidence type="ECO:0000256" key="11">
    <source>
        <dbReference type="ARBA" id="ARBA00022679"/>
    </source>
</evidence>
<evidence type="ECO:0000256" key="13">
    <source>
        <dbReference type="ARBA" id="ARBA00022777"/>
    </source>
</evidence>
<dbReference type="PIRSF" id="PIRSF006135">
    <property type="entry name" value="CobU"/>
    <property type="match status" value="1"/>
</dbReference>
<dbReference type="InterPro" id="IPR027417">
    <property type="entry name" value="P-loop_NTPase"/>
</dbReference>
<evidence type="ECO:0000256" key="12">
    <source>
        <dbReference type="ARBA" id="ARBA00022741"/>
    </source>
</evidence>
<dbReference type="CDD" id="cd00544">
    <property type="entry name" value="CobU"/>
    <property type="match status" value="1"/>
</dbReference>
<keyword evidence="20" id="KW-0175">Coiled coil</keyword>
<dbReference type="GO" id="GO:0008820">
    <property type="term" value="F:cobinamide phosphate guanylyltransferase activity"/>
    <property type="evidence" value="ECO:0007669"/>
    <property type="project" value="UniProtKB-EC"/>
</dbReference>
<evidence type="ECO:0000313" key="21">
    <source>
        <dbReference type="EMBL" id="OFI06676.1"/>
    </source>
</evidence>
<evidence type="ECO:0000256" key="14">
    <source>
        <dbReference type="ARBA" id="ARBA00022840"/>
    </source>
</evidence>
<evidence type="ECO:0000256" key="10">
    <source>
        <dbReference type="ARBA" id="ARBA00022573"/>
    </source>
</evidence>
<evidence type="ECO:0000256" key="3">
    <source>
        <dbReference type="ARBA" id="ARBA00001522"/>
    </source>
</evidence>
<comment type="caution">
    <text evidence="21">The sequence shown here is derived from an EMBL/GenBank/DDBJ whole genome shotgun (WGS) entry which is preliminary data.</text>
</comment>
<keyword evidence="13" id="KW-0418">Kinase</keyword>
<evidence type="ECO:0000256" key="20">
    <source>
        <dbReference type="SAM" id="Coils"/>
    </source>
</evidence>
<evidence type="ECO:0000256" key="17">
    <source>
        <dbReference type="ARBA" id="ARBA00030571"/>
    </source>
</evidence>
<evidence type="ECO:0000256" key="15">
    <source>
        <dbReference type="ARBA" id="ARBA00023134"/>
    </source>
</evidence>
<keyword evidence="21" id="KW-0548">Nucleotidyltransferase</keyword>
<keyword evidence="14" id="KW-0067">ATP-binding</keyword>
<dbReference type="OrthoDB" id="9799422at2"/>
<keyword evidence="12 19" id="KW-0547">Nucleotide-binding</keyword>
<keyword evidence="11 21" id="KW-0808">Transferase</keyword>
<dbReference type="PATRIC" id="fig|1121290.3.peg.843"/>
<keyword evidence="10" id="KW-0169">Cobalamin biosynthesis</keyword>
<evidence type="ECO:0000256" key="4">
    <source>
        <dbReference type="ARBA" id="ARBA00003889"/>
    </source>
</evidence>
<evidence type="ECO:0000256" key="18">
    <source>
        <dbReference type="PIRSR" id="PIRSR006135-1"/>
    </source>
</evidence>
<dbReference type="GO" id="GO:0043752">
    <property type="term" value="F:adenosylcobinamide kinase activity"/>
    <property type="evidence" value="ECO:0007669"/>
    <property type="project" value="UniProtKB-EC"/>
</dbReference>
<feature type="binding site" evidence="19">
    <location>
        <begin position="8"/>
        <end position="15"/>
    </location>
    <ligand>
        <name>GTP</name>
        <dbReference type="ChEBI" id="CHEBI:37565"/>
    </ligand>
</feature>
<dbReference type="NCBIfam" id="NF004469">
    <property type="entry name" value="PRK05800.1"/>
    <property type="match status" value="1"/>
</dbReference>
<dbReference type="PANTHER" id="PTHR34848">
    <property type="match status" value="1"/>
</dbReference>
<evidence type="ECO:0000256" key="19">
    <source>
        <dbReference type="PIRSR" id="PIRSR006135-2"/>
    </source>
</evidence>
<keyword evidence="15 19" id="KW-0342">GTP-binding</keyword>
<comment type="catalytic activity">
    <reaction evidence="2">
        <text>adenosylcob(III)inamide phosphate + GTP + H(+) = adenosylcob(III)inamide-GDP + diphosphate</text>
        <dbReference type="Rhea" id="RHEA:22712"/>
        <dbReference type="ChEBI" id="CHEBI:15378"/>
        <dbReference type="ChEBI" id="CHEBI:33019"/>
        <dbReference type="ChEBI" id="CHEBI:37565"/>
        <dbReference type="ChEBI" id="CHEBI:58502"/>
        <dbReference type="ChEBI" id="CHEBI:60487"/>
        <dbReference type="EC" id="2.7.7.62"/>
    </reaction>
</comment>
<sequence>MKITLVTGGTRSGKSGFAESLLKDQNNVLYIATSIVTDKEMENRIKRHIERRNQNWTTVEAFKDLNNVVKNHEEKYILLDCVTIMITNLMFELHKDYDNFSIDDTEKLYNEIKKEFDKLLLQVKEENKEIILVTNEVGYGIVPEYKISRVFRDIAGEINSYIASLSDDVYLVACGIPLKIK</sequence>
<name>A0A1E8F0L3_9CLOT</name>
<dbReference type="AlphaFoldDB" id="A0A1E8F0L3"/>
<dbReference type="SUPFAM" id="SSF52540">
    <property type="entry name" value="P-loop containing nucleoside triphosphate hydrolases"/>
    <property type="match status" value="1"/>
</dbReference>
<feature type="active site" description="GMP-histidine intermediate" evidence="18">
    <location>
        <position position="48"/>
    </location>
</feature>
<evidence type="ECO:0000256" key="8">
    <source>
        <dbReference type="ARBA" id="ARBA00012016"/>
    </source>
</evidence>
<comment type="similarity">
    <text evidence="7">Belongs to the CobU/CobP family.</text>
</comment>
<dbReference type="Gene3D" id="3.40.50.300">
    <property type="entry name" value="P-loop containing nucleotide triphosphate hydrolases"/>
    <property type="match status" value="1"/>
</dbReference>
<evidence type="ECO:0000313" key="22">
    <source>
        <dbReference type="Proteomes" id="UP000175744"/>
    </source>
</evidence>
<feature type="binding site" evidence="19">
    <location>
        <position position="80"/>
    </location>
    <ligand>
        <name>GTP</name>
        <dbReference type="ChEBI" id="CHEBI:37565"/>
    </ligand>
</feature>
<evidence type="ECO:0000256" key="16">
    <source>
        <dbReference type="ARBA" id="ARBA00029570"/>
    </source>
</evidence>
<comment type="pathway">
    <text evidence="5">Cofactor biosynthesis; adenosylcobalamin biosynthesis; adenosylcobalamin from cob(II)yrinate a,c-diamide: step 6/7.</text>
</comment>
<gene>
    <name evidence="21" type="primary">cobU</name>
    <name evidence="21" type="ORF">CLOACE_08310</name>
</gene>
<accession>A0A1E8F0L3</accession>
<dbReference type="UniPathway" id="UPA00148">
    <property type="reaction ID" value="UER00236"/>
</dbReference>
<reference evidence="21 22" key="1">
    <citation type="submission" date="2016-06" db="EMBL/GenBank/DDBJ databases">
        <title>Genome sequence of Clostridium acetireducens DSM 10703.</title>
        <authorList>
            <person name="Poehlein A."/>
            <person name="Fluechter S."/>
            <person name="Duerre P."/>
            <person name="Daniel R."/>
        </authorList>
    </citation>
    <scope>NUCLEOTIDE SEQUENCE [LARGE SCALE GENOMIC DNA]</scope>
    <source>
        <strain evidence="21 22">DSM 10703</strain>
    </source>
</reference>
<comment type="pathway">
    <text evidence="6">Cofactor biosynthesis; adenosylcobalamin biosynthesis; adenosylcobalamin from cob(II)yrinate a,c-diamide: step 5/7.</text>
</comment>
<keyword evidence="22" id="KW-1185">Reference proteome</keyword>